<dbReference type="RefSeq" id="WP_204412971.1">
    <property type="nucleotide sequence ID" value="NZ_JAFBED010000001.1"/>
</dbReference>
<evidence type="ECO:0000313" key="2">
    <source>
        <dbReference type="Proteomes" id="UP000737402"/>
    </source>
</evidence>
<dbReference type="EMBL" id="JAFBED010000001">
    <property type="protein sequence ID" value="MBM7618612.1"/>
    <property type="molecule type" value="Genomic_DNA"/>
</dbReference>
<dbReference type="Proteomes" id="UP000737402">
    <property type="component" value="Unassembled WGS sequence"/>
</dbReference>
<accession>A0ABS2NVB9</accession>
<comment type="caution">
    <text evidence="1">The sequence shown here is derived from an EMBL/GenBank/DDBJ whole genome shotgun (WGS) entry which is preliminary data.</text>
</comment>
<keyword evidence="2" id="KW-1185">Reference proteome</keyword>
<protein>
    <submittedName>
        <fullName evidence="1">Uncharacterized protein</fullName>
    </submittedName>
</protein>
<reference evidence="1 2" key="1">
    <citation type="submission" date="2021-01" db="EMBL/GenBank/DDBJ databases">
        <title>Genomic Encyclopedia of Type Strains, Phase IV (KMG-IV): sequencing the most valuable type-strain genomes for metagenomic binning, comparative biology and taxonomic classification.</title>
        <authorList>
            <person name="Goeker M."/>
        </authorList>
    </citation>
    <scope>NUCLEOTIDE SEQUENCE [LARGE SCALE GENOMIC DNA]</scope>
    <source>
        <strain evidence="1 2">DSM 25879</strain>
    </source>
</reference>
<organism evidence="1 2">
    <name type="scientific">Sutcliffiella tianshenii</name>
    <dbReference type="NCBI Taxonomy" id="1463404"/>
    <lineage>
        <taxon>Bacteria</taxon>
        <taxon>Bacillati</taxon>
        <taxon>Bacillota</taxon>
        <taxon>Bacilli</taxon>
        <taxon>Bacillales</taxon>
        <taxon>Bacillaceae</taxon>
        <taxon>Sutcliffiella</taxon>
    </lineage>
</organism>
<proteinExistence type="predicted"/>
<name>A0ABS2NVB9_9BACI</name>
<evidence type="ECO:0000313" key="1">
    <source>
        <dbReference type="EMBL" id="MBM7618612.1"/>
    </source>
</evidence>
<gene>
    <name evidence="1" type="ORF">JOC95_000454</name>
</gene>
<sequence length="131" mass="15289">MLQTKVNSLEFDSLQLEETHLNSAKKVLYLISFFPFIYKRHPFCYTMFYANETYVLLTKELKAGSKECLSIHSLKKNGRDITLEWDYCATKTGKTVKVRNKTFTYDLIKLNHAPVRGFNVDAKRVPVSNER</sequence>